<dbReference type="InterPro" id="IPR007812">
    <property type="entry name" value="T2SS_protein-GspL"/>
</dbReference>
<keyword evidence="6" id="KW-0812">Transmembrane</keyword>
<dbReference type="NCBIfam" id="TIGR01709">
    <property type="entry name" value="typeII_sec_gspL"/>
    <property type="match status" value="1"/>
</dbReference>
<evidence type="ECO:0000256" key="2">
    <source>
        <dbReference type="ARBA" id="ARBA00005318"/>
    </source>
</evidence>
<feature type="domain" description="GspL cytoplasmic actin-ATPase-like" evidence="11">
    <location>
        <begin position="29"/>
        <end position="237"/>
    </location>
</feature>
<dbReference type="AlphaFoldDB" id="A0A363UN86"/>
<evidence type="ECO:0000256" key="10">
    <source>
        <dbReference type="PIRNR" id="PIRNR015761"/>
    </source>
</evidence>
<comment type="subcellular location">
    <subcellularLocation>
        <location evidence="1">Cell inner membrane</location>
        <topology evidence="1">Single-pass membrane protein</topology>
    </subcellularLocation>
</comment>
<reference evidence="13 14" key="1">
    <citation type="submission" date="2018-05" db="EMBL/GenBank/DDBJ databases">
        <title>Abyssibacter profundi OUC007T gen. nov., sp. nov, a marine bacterium isolated from seawater of the Mariana Trench.</title>
        <authorList>
            <person name="Zhou S."/>
        </authorList>
    </citation>
    <scope>NUCLEOTIDE SEQUENCE [LARGE SCALE GENOMIC DNA]</scope>
    <source>
        <strain evidence="13 14">OUC007</strain>
    </source>
</reference>
<dbReference type="InterPro" id="IPR025691">
    <property type="entry name" value="GspL_pp_dom"/>
</dbReference>
<evidence type="ECO:0000256" key="7">
    <source>
        <dbReference type="ARBA" id="ARBA00022927"/>
    </source>
</evidence>
<keyword evidence="3 10" id="KW-0813">Transport</keyword>
<dbReference type="Gene3D" id="3.30.1360.100">
    <property type="entry name" value="General secretion pathway protein M, EpsM"/>
    <property type="match status" value="1"/>
</dbReference>
<dbReference type="InterPro" id="IPR024230">
    <property type="entry name" value="GspL_cyto_dom"/>
</dbReference>
<dbReference type="OrthoDB" id="7011844at2"/>
<evidence type="ECO:0000256" key="9">
    <source>
        <dbReference type="ARBA" id="ARBA00023136"/>
    </source>
</evidence>
<evidence type="ECO:0000256" key="6">
    <source>
        <dbReference type="ARBA" id="ARBA00022692"/>
    </source>
</evidence>
<keyword evidence="14" id="KW-1185">Reference proteome</keyword>
<evidence type="ECO:0000256" key="3">
    <source>
        <dbReference type="ARBA" id="ARBA00022448"/>
    </source>
</evidence>
<evidence type="ECO:0000259" key="11">
    <source>
        <dbReference type="Pfam" id="PF05134"/>
    </source>
</evidence>
<comment type="function">
    <text evidence="10">Inner membrane component of the type II secretion system required for the energy-dependent secretion of extracellular factors such as proteases and toxins from the periplasm.</text>
</comment>
<dbReference type="CDD" id="cd24017">
    <property type="entry name" value="ASKHA_T2SSL_N"/>
    <property type="match status" value="1"/>
</dbReference>
<dbReference type="GO" id="GO:0015628">
    <property type="term" value="P:protein secretion by the type II secretion system"/>
    <property type="evidence" value="ECO:0007669"/>
    <property type="project" value="InterPro"/>
</dbReference>
<dbReference type="Pfam" id="PF05134">
    <property type="entry name" value="T2SSL"/>
    <property type="match status" value="1"/>
</dbReference>
<evidence type="ECO:0000259" key="12">
    <source>
        <dbReference type="Pfam" id="PF12693"/>
    </source>
</evidence>
<sequence length="400" mass="43713">MRRTLFIRLTQPGPDVPATSVVRQPSGEFGRVERASLATLLGEAAADDRVVLLLPAEDAVITTVDLPVRQRARLMQALPFALEEQLADDVDTMHFALGGKTTQGGHHVAAIRADRLEAYLAPFEHCAATVEAAYLDAQLLPLEAGISTALWLETQRGLLKTDGQALAMDTELLAIALEQLDHPEAAEVWLADGLDAPAGLPADATRHQVRDGIEQLAQWAHAGHGALNLLQGAFRPQAEQSQWWRPWLPAAVIGGILVLLATGYQAVDLVQKRQTLQALEADNIAQFQQLFPAEQRIVDVRTQLEQQLRQLNNPNDAQGFLFLLDQTQQAFADSSSFAMTELQYRDGQLFIGLEGEDLQALERLREQFAQQTAVELEVLSANAGTDGVKVRLRLSPRGGA</sequence>
<dbReference type="GO" id="GO:0015627">
    <property type="term" value="C:type II protein secretion system complex"/>
    <property type="evidence" value="ECO:0007669"/>
    <property type="project" value="InterPro"/>
</dbReference>
<feature type="domain" description="GspL periplasmic" evidence="12">
    <location>
        <begin position="243"/>
        <end position="393"/>
    </location>
</feature>
<dbReference type="Proteomes" id="UP000251800">
    <property type="component" value="Unassembled WGS sequence"/>
</dbReference>
<proteinExistence type="inferred from homology"/>
<evidence type="ECO:0000256" key="5">
    <source>
        <dbReference type="ARBA" id="ARBA00022519"/>
    </source>
</evidence>
<dbReference type="SUPFAM" id="SSF53067">
    <property type="entry name" value="Actin-like ATPase domain"/>
    <property type="match status" value="1"/>
</dbReference>
<accession>A0A363UN86</accession>
<dbReference type="Pfam" id="PF12693">
    <property type="entry name" value="GspL_C"/>
    <property type="match status" value="1"/>
</dbReference>
<evidence type="ECO:0000256" key="8">
    <source>
        <dbReference type="ARBA" id="ARBA00022989"/>
    </source>
</evidence>
<name>A0A363UN86_9GAMM</name>
<evidence type="ECO:0000313" key="14">
    <source>
        <dbReference type="Proteomes" id="UP000251800"/>
    </source>
</evidence>
<gene>
    <name evidence="13" type="primary">gspL</name>
    <name evidence="13" type="ORF">DEH80_05555</name>
</gene>
<keyword evidence="7 10" id="KW-0653">Protein transport</keyword>
<dbReference type="EMBL" id="QEQK01000004">
    <property type="protein sequence ID" value="PWN56882.1"/>
    <property type="molecule type" value="Genomic_DNA"/>
</dbReference>
<protein>
    <recommendedName>
        <fullName evidence="10">Type II secretion system protein L</fullName>
        <shortName evidence="10">T2SS protein L</shortName>
    </recommendedName>
</protein>
<evidence type="ECO:0000256" key="4">
    <source>
        <dbReference type="ARBA" id="ARBA00022475"/>
    </source>
</evidence>
<organism evidence="13 14">
    <name type="scientific">Abyssibacter profundi</name>
    <dbReference type="NCBI Taxonomy" id="2182787"/>
    <lineage>
        <taxon>Bacteria</taxon>
        <taxon>Pseudomonadati</taxon>
        <taxon>Pseudomonadota</taxon>
        <taxon>Gammaproteobacteria</taxon>
        <taxon>Chromatiales</taxon>
        <taxon>Oceanococcaceae</taxon>
        <taxon>Abyssibacter</taxon>
    </lineage>
</organism>
<keyword evidence="9" id="KW-0472">Membrane</keyword>
<dbReference type="PIRSF" id="PIRSF015761">
    <property type="entry name" value="Protein_L"/>
    <property type="match status" value="1"/>
</dbReference>
<comment type="caution">
    <text evidence="13">The sequence shown here is derived from an EMBL/GenBank/DDBJ whole genome shotgun (WGS) entry which is preliminary data.</text>
</comment>
<keyword evidence="5" id="KW-0997">Cell inner membrane</keyword>
<dbReference type="GO" id="GO:0005886">
    <property type="term" value="C:plasma membrane"/>
    <property type="evidence" value="ECO:0007669"/>
    <property type="project" value="UniProtKB-SubCell"/>
</dbReference>
<dbReference type="InterPro" id="IPR043129">
    <property type="entry name" value="ATPase_NBD"/>
</dbReference>
<comment type="similarity">
    <text evidence="2 10">Belongs to the GSP L family.</text>
</comment>
<dbReference type="GO" id="GO:0009276">
    <property type="term" value="C:Gram-negative-bacterium-type cell wall"/>
    <property type="evidence" value="ECO:0007669"/>
    <property type="project" value="InterPro"/>
</dbReference>
<evidence type="ECO:0000313" key="13">
    <source>
        <dbReference type="EMBL" id="PWN56882.1"/>
    </source>
</evidence>
<dbReference type="Gene3D" id="3.30.420.380">
    <property type="match status" value="1"/>
</dbReference>
<keyword evidence="8" id="KW-1133">Transmembrane helix</keyword>
<dbReference type="RefSeq" id="WP_109719481.1">
    <property type="nucleotide sequence ID" value="NZ_QEQK01000004.1"/>
</dbReference>
<keyword evidence="4" id="KW-1003">Cell membrane</keyword>
<evidence type="ECO:0000256" key="1">
    <source>
        <dbReference type="ARBA" id="ARBA00004377"/>
    </source>
</evidence>